<organism evidence="3 4">
    <name type="scientific">Mucilaginibacter mali</name>
    <dbReference type="NCBI Taxonomy" id="2740462"/>
    <lineage>
        <taxon>Bacteria</taxon>
        <taxon>Pseudomonadati</taxon>
        <taxon>Bacteroidota</taxon>
        <taxon>Sphingobacteriia</taxon>
        <taxon>Sphingobacteriales</taxon>
        <taxon>Sphingobacteriaceae</taxon>
        <taxon>Mucilaginibacter</taxon>
    </lineage>
</organism>
<gene>
    <name evidence="3" type="ORF">HQ865_18420</name>
</gene>
<protein>
    <submittedName>
        <fullName evidence="3">Histidine kinase</fullName>
    </submittedName>
</protein>
<keyword evidence="3" id="KW-0808">Transferase</keyword>
<dbReference type="GO" id="GO:0016020">
    <property type="term" value="C:membrane"/>
    <property type="evidence" value="ECO:0007669"/>
    <property type="project" value="InterPro"/>
</dbReference>
<feature type="transmembrane region" description="Helical" evidence="1">
    <location>
        <begin position="51"/>
        <end position="70"/>
    </location>
</feature>
<dbReference type="Gene3D" id="3.30.565.10">
    <property type="entry name" value="Histidine kinase-like ATPase, C-terminal domain"/>
    <property type="match status" value="1"/>
</dbReference>
<dbReference type="InterPro" id="IPR050640">
    <property type="entry name" value="Bact_2-comp_sensor_kinase"/>
</dbReference>
<feature type="transmembrane region" description="Helical" evidence="1">
    <location>
        <begin position="225"/>
        <end position="248"/>
    </location>
</feature>
<keyword evidence="1" id="KW-0812">Transmembrane</keyword>
<dbReference type="InterPro" id="IPR010559">
    <property type="entry name" value="Sig_transdc_His_kin_internal"/>
</dbReference>
<keyword evidence="4" id="KW-1185">Reference proteome</keyword>
<feature type="transmembrane region" description="Helical" evidence="1">
    <location>
        <begin position="90"/>
        <end position="111"/>
    </location>
</feature>
<dbReference type="InterPro" id="IPR036890">
    <property type="entry name" value="HATPase_C_sf"/>
</dbReference>
<evidence type="ECO:0000313" key="4">
    <source>
        <dbReference type="Proteomes" id="UP000505355"/>
    </source>
</evidence>
<accession>A0A7D4UFV5</accession>
<dbReference type="Pfam" id="PF06580">
    <property type="entry name" value="His_kinase"/>
    <property type="match status" value="1"/>
</dbReference>
<feature type="transmembrane region" description="Helical" evidence="1">
    <location>
        <begin position="20"/>
        <end position="39"/>
    </location>
</feature>
<evidence type="ECO:0000259" key="2">
    <source>
        <dbReference type="Pfam" id="PF06580"/>
    </source>
</evidence>
<proteinExistence type="predicted"/>
<dbReference type="PANTHER" id="PTHR34220:SF7">
    <property type="entry name" value="SENSOR HISTIDINE KINASE YPDA"/>
    <property type="match status" value="1"/>
</dbReference>
<dbReference type="KEGG" id="mmab:HQ865_18420"/>
<keyword evidence="3" id="KW-0418">Kinase</keyword>
<sequence>MFLFASIGGGRFPGGWGFGYMLMTTSAYVGFLLLNYYVVPTFWFKKRYFEAVGLTLSVYTMVGLCNTVLFSYTRSWMYDRVSLFQANLSFLSYGFSVAGLFMLIYALYVLVREIIFYQYKLAQVKQSLPSRITREIVLVFSIWLAILLPMLVLRGTGLMRDIGPFYFFTFPYCCIIYFLNLYWLIPGYKNNPENTGLKYFFSILGIAIAVGLIQVALLLQMRYSLTGIIILFWLIPTAISVAASWWIYWRNQETFRQLTTLQTALGNTSANLQYLRSQINPHFLFNALNTLYGTALMEKADKTGEGIQKLGDMMRFMLHENHQDKIALNRELEYLHNYIDLQNMRLALSPDMEIDIQIDEMDGYYEIAPMLLIPFIENAYKHGISLQSKSWINASLYKQGDVLHLDVHNSIHPVYMNDPERDQSGTGLANVRQRLELVYPRRHELVVRQNAKEFFVHLSITLNTIKP</sequence>
<reference evidence="3 4" key="1">
    <citation type="submission" date="2020-05" db="EMBL/GenBank/DDBJ databases">
        <title>Mucilaginibacter mali sp. nov.</title>
        <authorList>
            <person name="Kim H.S."/>
            <person name="Lee K.C."/>
            <person name="Suh M.K."/>
            <person name="Kim J.-S."/>
            <person name="Han K.-I."/>
            <person name="Eom M.K."/>
            <person name="Shin Y.K."/>
            <person name="Lee J.-S."/>
        </authorList>
    </citation>
    <scope>NUCLEOTIDE SEQUENCE [LARGE SCALE GENOMIC DNA]</scope>
    <source>
        <strain evidence="3 4">G2-14</strain>
    </source>
</reference>
<dbReference type="SUPFAM" id="SSF55874">
    <property type="entry name" value="ATPase domain of HSP90 chaperone/DNA topoisomerase II/histidine kinase"/>
    <property type="match status" value="1"/>
</dbReference>
<feature type="transmembrane region" description="Helical" evidence="1">
    <location>
        <begin position="197"/>
        <end position="219"/>
    </location>
</feature>
<evidence type="ECO:0000313" key="3">
    <source>
        <dbReference type="EMBL" id="QKJ33199.1"/>
    </source>
</evidence>
<feature type="transmembrane region" description="Helical" evidence="1">
    <location>
        <begin position="132"/>
        <end position="153"/>
    </location>
</feature>
<dbReference type="PANTHER" id="PTHR34220">
    <property type="entry name" value="SENSOR HISTIDINE KINASE YPDA"/>
    <property type="match status" value="1"/>
</dbReference>
<dbReference type="Proteomes" id="UP000505355">
    <property type="component" value="Chromosome"/>
</dbReference>
<feature type="domain" description="Signal transduction histidine kinase internal region" evidence="2">
    <location>
        <begin position="270"/>
        <end position="346"/>
    </location>
</feature>
<feature type="transmembrane region" description="Helical" evidence="1">
    <location>
        <begin position="165"/>
        <end position="185"/>
    </location>
</feature>
<dbReference type="EMBL" id="CP054139">
    <property type="protein sequence ID" value="QKJ33199.1"/>
    <property type="molecule type" value="Genomic_DNA"/>
</dbReference>
<keyword evidence="1" id="KW-1133">Transmembrane helix</keyword>
<dbReference type="GO" id="GO:0000155">
    <property type="term" value="F:phosphorelay sensor kinase activity"/>
    <property type="evidence" value="ECO:0007669"/>
    <property type="project" value="InterPro"/>
</dbReference>
<keyword evidence="1" id="KW-0472">Membrane</keyword>
<evidence type="ECO:0000256" key="1">
    <source>
        <dbReference type="SAM" id="Phobius"/>
    </source>
</evidence>
<name>A0A7D4UFV5_9SPHI</name>
<dbReference type="AlphaFoldDB" id="A0A7D4UFV5"/>